<dbReference type="RefSeq" id="WP_167749489.1">
    <property type="nucleotide sequence ID" value="NZ_CP039734.2"/>
</dbReference>
<dbReference type="Pfam" id="PF00005">
    <property type="entry name" value="ABC_tran"/>
    <property type="match status" value="1"/>
</dbReference>
<dbReference type="InterPro" id="IPR017871">
    <property type="entry name" value="ABC_transporter-like_CS"/>
</dbReference>
<evidence type="ECO:0000259" key="5">
    <source>
        <dbReference type="PROSITE" id="PS50893"/>
    </source>
</evidence>
<reference evidence="6 7" key="1">
    <citation type="journal article" date="2017" name="Environ. Sci. Technol.">
        <title>Organohalide Respiration with Chlorinated Ethenes under Low pH Conditions.</title>
        <authorList>
            <person name="Yang Y."/>
            <person name="Capiro N.L."/>
            <person name="Marcet T.F."/>
            <person name="Yan J."/>
            <person name="Pennell K.D."/>
            <person name="Loffler F.E."/>
        </authorList>
    </citation>
    <scope>NUCLEOTIDE SEQUENCE [LARGE SCALE GENOMIC DNA]</scope>
    <source>
        <strain evidence="6 7">ACSDCE</strain>
    </source>
</reference>
<keyword evidence="3" id="KW-0547">Nucleotide-binding</keyword>
<name>A0AA92FGK0_9BACT</name>
<dbReference type="Proteomes" id="UP000502831">
    <property type="component" value="Chromosome"/>
</dbReference>
<dbReference type="InterPro" id="IPR029439">
    <property type="entry name" value="Wzt_C"/>
</dbReference>
<dbReference type="GO" id="GO:0005524">
    <property type="term" value="F:ATP binding"/>
    <property type="evidence" value="ECO:0007669"/>
    <property type="project" value="UniProtKB-KW"/>
</dbReference>
<dbReference type="InterPro" id="IPR050683">
    <property type="entry name" value="Bact_Polysacc_Export_ATP-bd"/>
</dbReference>
<keyword evidence="2" id="KW-0813">Transport</keyword>
<dbReference type="Pfam" id="PF14524">
    <property type="entry name" value="Wzt_C"/>
    <property type="match status" value="1"/>
</dbReference>
<dbReference type="CDD" id="cd10147">
    <property type="entry name" value="Wzt_C-like"/>
    <property type="match status" value="1"/>
</dbReference>
<dbReference type="PANTHER" id="PTHR46743">
    <property type="entry name" value="TEICHOIC ACIDS EXPORT ATP-BINDING PROTEIN TAGH"/>
    <property type="match status" value="1"/>
</dbReference>
<dbReference type="PROSITE" id="PS50893">
    <property type="entry name" value="ABC_TRANSPORTER_2"/>
    <property type="match status" value="1"/>
</dbReference>
<dbReference type="EMBL" id="CP039734">
    <property type="protein sequence ID" value="QIR75456.1"/>
    <property type="molecule type" value="Genomic_DNA"/>
</dbReference>
<comment type="similarity">
    <text evidence="1">Belongs to the ABC transporter superfamily.</text>
</comment>
<protein>
    <submittedName>
        <fullName evidence="6">ABC transporter ATP-binding protein</fullName>
    </submittedName>
</protein>
<dbReference type="InterPro" id="IPR003439">
    <property type="entry name" value="ABC_transporter-like_ATP-bd"/>
</dbReference>
<proteinExistence type="inferred from homology"/>
<dbReference type="CDD" id="cd03220">
    <property type="entry name" value="ABC_KpsT_Wzt"/>
    <property type="match status" value="1"/>
</dbReference>
<dbReference type="GO" id="GO:0016887">
    <property type="term" value="F:ATP hydrolysis activity"/>
    <property type="evidence" value="ECO:0007669"/>
    <property type="project" value="InterPro"/>
</dbReference>
<gene>
    <name evidence="6" type="ORF">FA584_04250</name>
</gene>
<evidence type="ECO:0000256" key="1">
    <source>
        <dbReference type="ARBA" id="ARBA00005417"/>
    </source>
</evidence>
<dbReference type="InterPro" id="IPR003593">
    <property type="entry name" value="AAA+_ATPase"/>
</dbReference>
<dbReference type="GO" id="GO:0016020">
    <property type="term" value="C:membrane"/>
    <property type="evidence" value="ECO:0007669"/>
    <property type="project" value="InterPro"/>
</dbReference>
<dbReference type="Gene3D" id="3.40.50.300">
    <property type="entry name" value="P-loop containing nucleotide triphosphate hydrolases"/>
    <property type="match status" value="1"/>
</dbReference>
<dbReference type="PANTHER" id="PTHR46743:SF2">
    <property type="entry name" value="TEICHOIC ACIDS EXPORT ATP-BINDING PROTEIN TAGH"/>
    <property type="match status" value="1"/>
</dbReference>
<evidence type="ECO:0000256" key="4">
    <source>
        <dbReference type="ARBA" id="ARBA00022840"/>
    </source>
</evidence>
<evidence type="ECO:0000313" key="6">
    <source>
        <dbReference type="EMBL" id="QIR75456.1"/>
    </source>
</evidence>
<dbReference type="PROSITE" id="PS00211">
    <property type="entry name" value="ABC_TRANSPORTER_1"/>
    <property type="match status" value="1"/>
</dbReference>
<dbReference type="GO" id="GO:0140359">
    <property type="term" value="F:ABC-type transporter activity"/>
    <property type="evidence" value="ECO:0007669"/>
    <property type="project" value="InterPro"/>
</dbReference>
<sequence length="432" mass="48479">MIQEPILEVVGVGKAYRAYNSEFDRVLSWFGIDLKPEHETWTLQDINFSIASGEAIGIIGQNGAGKSTLLKIITGTLKPSKGSVAVRGKIAAILELGMGFHPDLTGRQNAYHSAGLMGYSLEQIDGVIEEIESFADIGEYFEQPVRTYSSGMQARVAFAVATAFRPDILIVDEALSVGDAYFQAKCYERIIEFKKKGTSLLLVTHSINDIVRHCDRAVFLKKGLLIMDGSPKDVSNLYFDELFGKSKKMVQNLHEQQIKNHLTNTNSCDDIFHTRFGYRKEEYRWGNGGAKIIDYSIVSNEKEFPQQLESNALTDFYVKVHFDSSFHDLTIGFLIKTLDGVFLYGTNSYIASYGKEIMEVERGDIKIFKFSLSMSLNSGHYLVSFGVATGPQENLEPLDRRYDSIMICVDRSVSFWGIMDLNAKFEVIENAE</sequence>
<dbReference type="InterPro" id="IPR015860">
    <property type="entry name" value="ABC_transpr_TagH-like"/>
</dbReference>
<dbReference type="InterPro" id="IPR027417">
    <property type="entry name" value="P-loop_NTPase"/>
</dbReference>
<evidence type="ECO:0000256" key="2">
    <source>
        <dbReference type="ARBA" id="ARBA00022448"/>
    </source>
</evidence>
<dbReference type="SUPFAM" id="SSF52540">
    <property type="entry name" value="P-loop containing nucleoside triphosphate hydrolases"/>
    <property type="match status" value="1"/>
</dbReference>
<keyword evidence="4 6" id="KW-0067">ATP-binding</keyword>
<dbReference type="SMART" id="SM00382">
    <property type="entry name" value="AAA"/>
    <property type="match status" value="1"/>
</dbReference>
<dbReference type="Gene3D" id="2.70.50.60">
    <property type="entry name" value="abc- transporter (atp binding component) like domain"/>
    <property type="match status" value="1"/>
</dbReference>
<organism evidence="6 7">
    <name type="scientific">Sulfurospirillum diekertiae</name>
    <dbReference type="NCBI Taxonomy" id="1854492"/>
    <lineage>
        <taxon>Bacteria</taxon>
        <taxon>Pseudomonadati</taxon>
        <taxon>Campylobacterota</taxon>
        <taxon>Epsilonproteobacteria</taxon>
        <taxon>Campylobacterales</taxon>
        <taxon>Sulfurospirillaceae</taxon>
        <taxon>Sulfurospirillum</taxon>
    </lineage>
</organism>
<evidence type="ECO:0000313" key="7">
    <source>
        <dbReference type="Proteomes" id="UP000502831"/>
    </source>
</evidence>
<feature type="domain" description="ABC transporter" evidence="5">
    <location>
        <begin position="7"/>
        <end position="247"/>
    </location>
</feature>
<accession>A0AA92FGK0</accession>
<dbReference type="AlphaFoldDB" id="A0AA92FGK0"/>
<evidence type="ECO:0000256" key="3">
    <source>
        <dbReference type="ARBA" id="ARBA00022741"/>
    </source>
</evidence>